<reference evidence="1 2" key="1">
    <citation type="submission" date="2020-04" db="EMBL/GenBank/DDBJ databases">
        <authorList>
            <person name="De Canck E."/>
        </authorList>
    </citation>
    <scope>NUCLEOTIDE SEQUENCE [LARGE SCALE GENOMIC DNA]</scope>
    <source>
        <strain evidence="1 2">LMG 3431</strain>
    </source>
</reference>
<evidence type="ECO:0008006" key="3">
    <source>
        <dbReference type="Google" id="ProtNLM"/>
    </source>
</evidence>
<evidence type="ECO:0000313" key="2">
    <source>
        <dbReference type="Proteomes" id="UP000494108"/>
    </source>
</evidence>
<protein>
    <recommendedName>
        <fullName evidence="3">Type II toxin-antitoxin system Phd/YefM family antitoxin</fullName>
    </recommendedName>
</protein>
<dbReference type="Proteomes" id="UP000494108">
    <property type="component" value="Unassembled WGS sequence"/>
</dbReference>
<sequence>MKYIEISDELLREQFMEHLLAVSKGQHFIITIDGVRCARLTPTLPDTTLDAHDAIEELKLFPRGQAVSHDVIRSWIEEGRE</sequence>
<keyword evidence="2" id="KW-1185">Reference proteome</keyword>
<dbReference type="RefSeq" id="WP_175177095.1">
    <property type="nucleotide sequence ID" value="NZ_CADIJX010000007.1"/>
</dbReference>
<organism evidence="1 2">
    <name type="scientific">Achromobacter pestifer</name>
    <dbReference type="NCBI Taxonomy" id="1353889"/>
    <lineage>
        <taxon>Bacteria</taxon>
        <taxon>Pseudomonadati</taxon>
        <taxon>Pseudomonadota</taxon>
        <taxon>Betaproteobacteria</taxon>
        <taxon>Burkholderiales</taxon>
        <taxon>Alcaligenaceae</taxon>
        <taxon>Achromobacter</taxon>
    </lineage>
</organism>
<name>A0A6S6ZNV4_9BURK</name>
<dbReference type="AlphaFoldDB" id="A0A6S6ZNV4"/>
<accession>A0A6S6ZNV4</accession>
<proteinExistence type="predicted"/>
<evidence type="ECO:0000313" key="1">
    <source>
        <dbReference type="EMBL" id="CAB3689831.1"/>
    </source>
</evidence>
<gene>
    <name evidence="1" type="ORF">LMG3431_04811</name>
</gene>
<dbReference type="EMBL" id="CADIJX010000007">
    <property type="protein sequence ID" value="CAB3689831.1"/>
    <property type="molecule type" value="Genomic_DNA"/>
</dbReference>